<dbReference type="Gene3D" id="1.20.1270.360">
    <property type="match status" value="1"/>
</dbReference>
<gene>
    <name evidence="1" type="ORF">DDQ68_02305</name>
</gene>
<proteinExistence type="predicted"/>
<dbReference type="InterPro" id="IPR005560">
    <property type="entry name" value="Csp_YhjQ"/>
</dbReference>
<keyword evidence="2" id="KW-1185">Reference proteome</keyword>
<reference evidence="2" key="1">
    <citation type="submission" date="2018-04" db="EMBL/GenBank/DDBJ databases">
        <title>Complete genome of Antarctic heterotrophic bacterium Hymenobacter nivis.</title>
        <authorList>
            <person name="Terashima M."/>
        </authorList>
    </citation>
    <scope>NUCLEOTIDE SEQUENCE [LARGE SCALE GENOMIC DNA]</scope>
    <source>
        <strain evidence="2">NBRC 111535</strain>
    </source>
</reference>
<dbReference type="PANTHER" id="PTHR37310:SF1">
    <property type="entry name" value="CYTOPLASMIC PROTEIN"/>
    <property type="match status" value="1"/>
</dbReference>
<evidence type="ECO:0000313" key="2">
    <source>
        <dbReference type="Proteomes" id="UP000245999"/>
    </source>
</evidence>
<organism evidence="1 2">
    <name type="scientific">Hymenobacter nivis</name>
    <dbReference type="NCBI Taxonomy" id="1850093"/>
    <lineage>
        <taxon>Bacteria</taxon>
        <taxon>Pseudomonadati</taxon>
        <taxon>Bacteroidota</taxon>
        <taxon>Cytophagia</taxon>
        <taxon>Cytophagales</taxon>
        <taxon>Hymenobacteraceae</taxon>
        <taxon>Hymenobacter</taxon>
    </lineage>
</organism>
<accession>A0A2Z3GST0</accession>
<dbReference type="KEGG" id="hnv:DDQ68_02305"/>
<dbReference type="Proteomes" id="UP000245999">
    <property type="component" value="Chromosome"/>
</dbReference>
<protein>
    <submittedName>
        <fullName evidence="1">Four-helix bundle copper-binding protein</fullName>
    </submittedName>
</protein>
<dbReference type="RefSeq" id="WP_109654459.1">
    <property type="nucleotide sequence ID" value="NZ_CP029145.1"/>
</dbReference>
<sequence>MQAYNKSLLDALNAAVAACENCATAYLQEDDVQALTRCIALTHDCADVCALTLRLVARNSAYAAHLHTTRAEICAACADEFSQHEHLHCQQCAKACRRCA</sequence>
<dbReference type="Pfam" id="PF03860">
    <property type="entry name" value="Csp"/>
    <property type="match status" value="1"/>
</dbReference>
<dbReference type="CDD" id="cd08026">
    <property type="entry name" value="DUF326"/>
    <property type="match status" value="1"/>
</dbReference>
<dbReference type="AlphaFoldDB" id="A0A2Z3GST0"/>
<dbReference type="PANTHER" id="PTHR37310">
    <property type="entry name" value="CYTOPLASMIC PROTEIN-RELATED"/>
    <property type="match status" value="1"/>
</dbReference>
<evidence type="ECO:0000313" key="1">
    <source>
        <dbReference type="EMBL" id="AWM31720.1"/>
    </source>
</evidence>
<dbReference type="InterPro" id="IPR044543">
    <property type="entry name" value="YHJQ-like"/>
</dbReference>
<dbReference type="EMBL" id="CP029145">
    <property type="protein sequence ID" value="AWM31720.1"/>
    <property type="molecule type" value="Genomic_DNA"/>
</dbReference>
<dbReference type="OrthoDB" id="5396211at2"/>
<name>A0A2Z3GST0_9BACT</name>